<dbReference type="EMBL" id="NRRV01000103">
    <property type="protein sequence ID" value="MBK1633660.1"/>
    <property type="molecule type" value="Genomic_DNA"/>
</dbReference>
<dbReference type="Proteomes" id="UP000748752">
    <property type="component" value="Unassembled WGS sequence"/>
</dbReference>
<dbReference type="SUPFAM" id="SSF55781">
    <property type="entry name" value="GAF domain-like"/>
    <property type="match status" value="1"/>
</dbReference>
<sequence length="158" mass="17485">MPEARNHSVGIQLGPSNVIRGNEGINAGSRLRRPDGALELRETLRHVLRTLHERGRLCRGMASLLDADSGDLLVAALHDEEAAPFEKIRYRPGEGVIGQVLETNRRWILPRVSDKPRFLDRLGLFDPDLPFIGVPIRIGEDDVVGVFALQPPANDALM</sequence>
<comment type="caution">
    <text evidence="2">The sequence shown here is derived from an EMBL/GenBank/DDBJ whole genome shotgun (WGS) entry which is preliminary data.</text>
</comment>
<accession>A0ABS1CNZ8</accession>
<keyword evidence="3" id="KW-1185">Reference proteome</keyword>
<dbReference type="Pfam" id="PF01590">
    <property type="entry name" value="GAF"/>
    <property type="match status" value="1"/>
</dbReference>
<dbReference type="Gene3D" id="3.30.450.40">
    <property type="match status" value="1"/>
</dbReference>
<feature type="domain" description="GAF" evidence="1">
    <location>
        <begin position="39"/>
        <end position="158"/>
    </location>
</feature>
<protein>
    <recommendedName>
        <fullName evidence="1">GAF domain-containing protein</fullName>
    </recommendedName>
</protein>
<dbReference type="InterPro" id="IPR003018">
    <property type="entry name" value="GAF"/>
</dbReference>
<proteinExistence type="predicted"/>
<gene>
    <name evidence="2" type="ORF">CKO31_23535</name>
</gene>
<dbReference type="SMART" id="SM00065">
    <property type="entry name" value="GAF"/>
    <property type="match status" value="1"/>
</dbReference>
<evidence type="ECO:0000313" key="3">
    <source>
        <dbReference type="Proteomes" id="UP000748752"/>
    </source>
</evidence>
<evidence type="ECO:0000313" key="2">
    <source>
        <dbReference type="EMBL" id="MBK1633660.1"/>
    </source>
</evidence>
<reference evidence="2 3" key="1">
    <citation type="journal article" date="2020" name="Microorganisms">
        <title>Osmotic Adaptation and Compatible Solute Biosynthesis of Phototrophic Bacteria as Revealed from Genome Analyses.</title>
        <authorList>
            <person name="Imhoff J.F."/>
            <person name="Rahn T."/>
            <person name="Kunzel S."/>
            <person name="Keller A."/>
            <person name="Neulinger S.C."/>
        </authorList>
    </citation>
    <scope>NUCLEOTIDE SEQUENCE [LARGE SCALE GENOMIC DNA]</scope>
    <source>
        <strain evidence="2 3">DSM 6210</strain>
    </source>
</reference>
<feature type="non-terminal residue" evidence="2">
    <location>
        <position position="158"/>
    </location>
</feature>
<organism evidence="2 3">
    <name type="scientific">Thiohalocapsa halophila</name>
    <dbReference type="NCBI Taxonomy" id="69359"/>
    <lineage>
        <taxon>Bacteria</taxon>
        <taxon>Pseudomonadati</taxon>
        <taxon>Pseudomonadota</taxon>
        <taxon>Gammaproteobacteria</taxon>
        <taxon>Chromatiales</taxon>
        <taxon>Chromatiaceae</taxon>
        <taxon>Thiohalocapsa</taxon>
    </lineage>
</organism>
<evidence type="ECO:0000259" key="1">
    <source>
        <dbReference type="SMART" id="SM00065"/>
    </source>
</evidence>
<name>A0ABS1CNZ8_9GAMM</name>
<dbReference type="InterPro" id="IPR029016">
    <property type="entry name" value="GAF-like_dom_sf"/>
</dbReference>